<organism evidence="1 2">
    <name type="scientific">Alkaliphilus flagellatus</name>
    <dbReference type="NCBI Taxonomy" id="2841507"/>
    <lineage>
        <taxon>Bacteria</taxon>
        <taxon>Bacillati</taxon>
        <taxon>Bacillota</taxon>
        <taxon>Clostridia</taxon>
        <taxon>Peptostreptococcales</taxon>
        <taxon>Natronincolaceae</taxon>
        <taxon>Alkaliphilus</taxon>
    </lineage>
</organism>
<dbReference type="InterPro" id="IPR017695">
    <property type="entry name" value="Se-dep_Mo_hydrolase_YqeB"/>
</dbReference>
<dbReference type="NCBIfam" id="TIGR03309">
    <property type="entry name" value="matur_yqeB"/>
    <property type="match status" value="1"/>
</dbReference>
<proteinExistence type="predicted"/>
<protein>
    <submittedName>
        <fullName evidence="1">EF2563 family selenium-dependent molybdenum hydroxylase system protein</fullName>
    </submittedName>
</protein>
<evidence type="ECO:0000313" key="1">
    <source>
        <dbReference type="EMBL" id="MBU5675337.1"/>
    </source>
</evidence>
<reference evidence="1 2" key="1">
    <citation type="submission" date="2021-06" db="EMBL/GenBank/DDBJ databases">
        <authorList>
            <person name="Sun Q."/>
            <person name="Li D."/>
        </authorList>
    </citation>
    <scope>NUCLEOTIDE SEQUENCE [LARGE SCALE GENOMIC DNA]</scope>
    <source>
        <strain evidence="1 2">MSJ-5</strain>
    </source>
</reference>
<dbReference type="RefSeq" id="WP_216414825.1">
    <property type="nucleotide sequence ID" value="NZ_JAHLQK010000001.1"/>
</dbReference>
<evidence type="ECO:0000313" key="2">
    <source>
        <dbReference type="Proteomes" id="UP000779508"/>
    </source>
</evidence>
<dbReference type="EMBL" id="JAHLQK010000001">
    <property type="protein sequence ID" value="MBU5675337.1"/>
    <property type="molecule type" value="Genomic_DNA"/>
</dbReference>
<gene>
    <name evidence="1" type="ORF">KQI88_02770</name>
</gene>
<sequence length="272" mass="29532">MNIHHIIIIKGAGDLATGVAHKLFRSGFPIIMTEIKDPTCVRRNVSFANCIYEGECEVEGIRAKKANNYEEVLEIISQNSIPVIIDKECNIKDYVRPLALVDAILAKKNTGTTREDASVVIGLGPGFQAGTDVDVVIETNRGHNLGRLIFEGYAETDTGVPGEIGGYTLDRVLRTPATGIIQSCKQLGESVKKGEVIALIGEVEVRAAIDGIIKGLIHDQSQVEKGMKIGDIDPRINIKTVSTISEKARCIAGGVLEAIMIYAKENNFLKYQ</sequence>
<dbReference type="Proteomes" id="UP000779508">
    <property type="component" value="Unassembled WGS sequence"/>
</dbReference>
<keyword evidence="2" id="KW-1185">Reference proteome</keyword>
<name>A0ABS6FYM0_9FIRM</name>
<comment type="caution">
    <text evidence="1">The sequence shown here is derived from an EMBL/GenBank/DDBJ whole genome shotgun (WGS) entry which is preliminary data.</text>
</comment>
<accession>A0ABS6FYM0</accession>